<dbReference type="EMBL" id="CP138327">
    <property type="protein sequence ID" value="WXU00249.1"/>
    <property type="molecule type" value="Genomic_DNA"/>
</dbReference>
<organism evidence="1">
    <name type="scientific">Catillopecten margaritatus gill symbiont</name>
    <dbReference type="NCBI Taxonomy" id="3083288"/>
    <lineage>
        <taxon>Bacteria</taxon>
        <taxon>Pseudomonadati</taxon>
        <taxon>Pseudomonadota</taxon>
        <taxon>Gammaproteobacteria</taxon>
        <taxon>sulfur-oxidizing symbionts</taxon>
    </lineage>
</organism>
<protein>
    <submittedName>
        <fullName evidence="1">Uncharacterized protein</fullName>
    </submittedName>
</protein>
<accession>A0AAU6PHM4</accession>
<sequence length="53" mass="5789">MIPNPKIENANLTPTLTTTAEGELALAKRGYPGVFQKNHCGTTGRHSDFFKTL</sequence>
<reference evidence="1" key="1">
    <citation type="submission" date="2023-10" db="EMBL/GenBank/DDBJ databases">
        <title>The first scallop-associated chemosynthetic bacterial symbiont.</title>
        <authorList>
            <person name="Lin Y.-T."/>
            <person name="Sun J."/>
            <person name="Ip J.C.-H."/>
            <person name="He X."/>
            <person name="Gao Z.-M."/>
            <person name="Perez M."/>
            <person name="Xu T."/>
            <person name="Qian P.-Y."/>
            <person name="Qiu J.-W."/>
        </authorList>
    </citation>
    <scope>NUCLEOTIDE SEQUENCE</scope>
    <source>
        <strain evidence="1">Gill1</strain>
    </source>
</reference>
<evidence type="ECO:0000313" key="1">
    <source>
        <dbReference type="EMBL" id="WXU00249.1"/>
    </source>
</evidence>
<proteinExistence type="predicted"/>
<gene>
    <name evidence="1" type="ORF">Ctma_0960</name>
</gene>
<name>A0AAU6PHM4_9GAMM</name>
<dbReference type="AlphaFoldDB" id="A0AAU6PHM4"/>